<dbReference type="Proteomes" id="UP000319859">
    <property type="component" value="Unassembled WGS sequence"/>
</dbReference>
<evidence type="ECO:0000313" key="7">
    <source>
        <dbReference type="EMBL" id="TWB15547.1"/>
    </source>
</evidence>
<dbReference type="InterPro" id="IPR050090">
    <property type="entry name" value="Tyrosine_recombinase_XerCD"/>
</dbReference>
<proteinExistence type="inferred from homology"/>
<dbReference type="Gene3D" id="1.10.150.130">
    <property type="match status" value="1"/>
</dbReference>
<dbReference type="PROSITE" id="PS51898">
    <property type="entry name" value="TYR_RECOMBINASE"/>
    <property type="match status" value="1"/>
</dbReference>
<dbReference type="GO" id="GO:0006310">
    <property type="term" value="P:DNA recombination"/>
    <property type="evidence" value="ECO:0007669"/>
    <property type="project" value="UniProtKB-KW"/>
</dbReference>
<dbReference type="EMBL" id="VITN01000014">
    <property type="protein sequence ID" value="TWB15547.1"/>
    <property type="molecule type" value="Genomic_DNA"/>
</dbReference>
<sequence length="441" mass="51006">MATTDLMGGKLQVYQRGNSRFWQARASVGGKQRQFSTKKESLAQASKAAEDWYITLKAKDRVGILESGPTFRKAADQFQKEYGVITDGQRSPKWTEGHELRLRVHLVPFFGDLPINKLTAGKVQEYRVHRMTTYMLPNPHSKGQHKPKTTPPARSTLHNEIVTLSLVLQTAQRHGWLEHLPNLSAPYKSQAKRTHRPWFSPEEYKQLYEAARKYAREEVVENYRWNAEQVYDFILFMANTGLRPDEAYNLEYRDVKIVEDDATGDEILEIEVRGKRGVGHCKSMPRAVSVYRRLLARAKPVQDESRRERQRRRREGGEAPPAPAQEFPQLTDKLFPGNHIRLFNNLLDRIGLKLDRDGKPRTAYSLRHTYICMRLMEGADIYQIAKNCRTSVEMIEKHYAIHLKHTIDTSAINVMKPKPDKTKWKKTRAAVTKSVRNDDDI</sequence>
<evidence type="ECO:0000259" key="6">
    <source>
        <dbReference type="PROSITE" id="PS51898"/>
    </source>
</evidence>
<dbReference type="Gene3D" id="1.10.443.10">
    <property type="entry name" value="Intergrase catalytic core"/>
    <property type="match status" value="1"/>
</dbReference>
<evidence type="ECO:0000256" key="4">
    <source>
        <dbReference type="ARBA" id="ARBA00023172"/>
    </source>
</evidence>
<keyword evidence="3" id="KW-0238">DNA-binding</keyword>
<name>A0A560F1S6_9PROT</name>
<accession>A0A560F1S6</accession>
<dbReference type="GO" id="GO:0015074">
    <property type="term" value="P:DNA integration"/>
    <property type="evidence" value="ECO:0007669"/>
    <property type="project" value="UniProtKB-KW"/>
</dbReference>
<dbReference type="GO" id="GO:0003677">
    <property type="term" value="F:DNA binding"/>
    <property type="evidence" value="ECO:0007669"/>
    <property type="project" value="UniProtKB-KW"/>
</dbReference>
<dbReference type="InterPro" id="IPR010998">
    <property type="entry name" value="Integrase_recombinase_N"/>
</dbReference>
<dbReference type="PANTHER" id="PTHR30349">
    <property type="entry name" value="PHAGE INTEGRASE-RELATED"/>
    <property type="match status" value="1"/>
</dbReference>
<dbReference type="InterPro" id="IPR011010">
    <property type="entry name" value="DNA_brk_join_enz"/>
</dbReference>
<evidence type="ECO:0000256" key="3">
    <source>
        <dbReference type="ARBA" id="ARBA00023125"/>
    </source>
</evidence>
<gene>
    <name evidence="7" type="ORF">FBZ89_114141</name>
</gene>
<dbReference type="PANTHER" id="PTHR30349:SF41">
    <property type="entry name" value="INTEGRASE_RECOMBINASE PROTEIN MJ0367-RELATED"/>
    <property type="match status" value="1"/>
</dbReference>
<feature type="domain" description="Tyr recombinase" evidence="6">
    <location>
        <begin position="194"/>
        <end position="415"/>
    </location>
</feature>
<dbReference type="InterPro" id="IPR002104">
    <property type="entry name" value="Integrase_catalytic"/>
</dbReference>
<dbReference type="AlphaFoldDB" id="A0A560F1S6"/>
<dbReference type="RefSeq" id="WP_246172380.1">
    <property type="nucleotide sequence ID" value="NZ_VITN01000014.1"/>
</dbReference>
<protein>
    <recommendedName>
        <fullName evidence="6">Tyr recombinase domain-containing protein</fullName>
    </recommendedName>
</protein>
<evidence type="ECO:0000313" key="8">
    <source>
        <dbReference type="Proteomes" id="UP000319859"/>
    </source>
</evidence>
<reference evidence="7 8" key="1">
    <citation type="submission" date="2019-06" db="EMBL/GenBank/DDBJ databases">
        <title>Genomic Encyclopedia of Type Strains, Phase IV (KMG-V): Genome sequencing to study the core and pangenomes of soil and plant-associated prokaryotes.</title>
        <authorList>
            <person name="Whitman W."/>
        </authorList>
    </citation>
    <scope>NUCLEOTIDE SEQUENCE [LARGE SCALE GENOMIC DNA]</scope>
    <source>
        <strain evidence="7 8">BR 11880</strain>
    </source>
</reference>
<comment type="caution">
    <text evidence="7">The sequence shown here is derived from an EMBL/GenBank/DDBJ whole genome shotgun (WGS) entry which is preliminary data.</text>
</comment>
<comment type="similarity">
    <text evidence="1">Belongs to the 'phage' integrase family.</text>
</comment>
<keyword evidence="4" id="KW-0233">DNA recombination</keyword>
<keyword evidence="2" id="KW-0229">DNA integration</keyword>
<dbReference type="SUPFAM" id="SSF56349">
    <property type="entry name" value="DNA breaking-rejoining enzymes"/>
    <property type="match status" value="1"/>
</dbReference>
<organism evidence="7 8">
    <name type="scientific">Nitrospirillum amazonense</name>
    <dbReference type="NCBI Taxonomy" id="28077"/>
    <lineage>
        <taxon>Bacteria</taxon>
        <taxon>Pseudomonadati</taxon>
        <taxon>Pseudomonadota</taxon>
        <taxon>Alphaproteobacteria</taxon>
        <taxon>Rhodospirillales</taxon>
        <taxon>Azospirillaceae</taxon>
        <taxon>Nitrospirillum</taxon>
    </lineage>
</organism>
<evidence type="ECO:0000256" key="1">
    <source>
        <dbReference type="ARBA" id="ARBA00008857"/>
    </source>
</evidence>
<feature type="region of interest" description="Disordered" evidence="5">
    <location>
        <begin position="299"/>
        <end position="330"/>
    </location>
</feature>
<evidence type="ECO:0000256" key="5">
    <source>
        <dbReference type="SAM" id="MobiDB-lite"/>
    </source>
</evidence>
<evidence type="ECO:0000256" key="2">
    <source>
        <dbReference type="ARBA" id="ARBA00022908"/>
    </source>
</evidence>
<dbReference type="InterPro" id="IPR013762">
    <property type="entry name" value="Integrase-like_cat_sf"/>
</dbReference>